<dbReference type="InterPro" id="IPR041698">
    <property type="entry name" value="Methyltransf_25"/>
</dbReference>
<evidence type="ECO:0000313" key="3">
    <source>
        <dbReference type="Proteomes" id="UP001597282"/>
    </source>
</evidence>
<feature type="domain" description="Methyltransferase" evidence="1">
    <location>
        <begin position="14"/>
        <end position="86"/>
    </location>
</feature>
<keyword evidence="2" id="KW-0808">Transferase</keyword>
<organism evidence="2 3">
    <name type="scientific">Kroppenstedtia sanguinis</name>
    <dbReference type="NCBI Taxonomy" id="1380684"/>
    <lineage>
        <taxon>Bacteria</taxon>
        <taxon>Bacillati</taxon>
        <taxon>Bacillota</taxon>
        <taxon>Bacilli</taxon>
        <taxon>Bacillales</taxon>
        <taxon>Thermoactinomycetaceae</taxon>
        <taxon>Kroppenstedtia</taxon>
    </lineage>
</organism>
<dbReference type="Pfam" id="PF13649">
    <property type="entry name" value="Methyltransf_25"/>
    <property type="match status" value="1"/>
</dbReference>
<accession>A0ABW4C560</accession>
<keyword evidence="3" id="KW-1185">Reference proteome</keyword>
<dbReference type="SUPFAM" id="SSF53335">
    <property type="entry name" value="S-adenosyl-L-methionine-dependent methyltransferases"/>
    <property type="match status" value="1"/>
</dbReference>
<dbReference type="CDD" id="cd02440">
    <property type="entry name" value="AdoMet_MTases"/>
    <property type="match status" value="1"/>
</dbReference>
<reference evidence="3" key="1">
    <citation type="journal article" date="2019" name="Int. J. Syst. Evol. Microbiol.">
        <title>The Global Catalogue of Microorganisms (GCM) 10K type strain sequencing project: providing services to taxonomists for standard genome sequencing and annotation.</title>
        <authorList>
            <consortium name="The Broad Institute Genomics Platform"/>
            <consortium name="The Broad Institute Genome Sequencing Center for Infectious Disease"/>
            <person name="Wu L."/>
            <person name="Ma J."/>
        </authorList>
    </citation>
    <scope>NUCLEOTIDE SEQUENCE [LARGE SCALE GENOMIC DNA]</scope>
    <source>
        <strain evidence="3">S1</strain>
    </source>
</reference>
<dbReference type="EMBL" id="JBHTNU010000001">
    <property type="protein sequence ID" value="MFD1425379.1"/>
    <property type="molecule type" value="Genomic_DNA"/>
</dbReference>
<dbReference type="Gene3D" id="3.40.50.150">
    <property type="entry name" value="Vaccinia Virus protein VP39"/>
    <property type="match status" value="1"/>
</dbReference>
<comment type="caution">
    <text evidence="2">The sequence shown here is derived from an EMBL/GenBank/DDBJ whole genome shotgun (WGS) entry which is preliminary data.</text>
</comment>
<protein>
    <submittedName>
        <fullName evidence="2">Class I SAM-dependent methyltransferase</fullName>
    </submittedName>
</protein>
<evidence type="ECO:0000259" key="1">
    <source>
        <dbReference type="Pfam" id="PF13649"/>
    </source>
</evidence>
<dbReference type="GO" id="GO:0032259">
    <property type="term" value="P:methylation"/>
    <property type="evidence" value="ECO:0007669"/>
    <property type="project" value="UniProtKB-KW"/>
</dbReference>
<dbReference type="RefSeq" id="WP_380162079.1">
    <property type="nucleotide sequence ID" value="NZ_JBHTNU010000001.1"/>
</dbReference>
<dbReference type="GO" id="GO:0008168">
    <property type="term" value="F:methyltransferase activity"/>
    <property type="evidence" value="ECO:0007669"/>
    <property type="project" value="UniProtKB-KW"/>
</dbReference>
<keyword evidence="2" id="KW-0489">Methyltransferase</keyword>
<name>A0ABW4C560_9BACL</name>
<dbReference type="Proteomes" id="UP001597282">
    <property type="component" value="Unassembled WGS sequence"/>
</dbReference>
<proteinExistence type="predicted"/>
<dbReference type="InterPro" id="IPR029063">
    <property type="entry name" value="SAM-dependent_MTases_sf"/>
</dbReference>
<sequence length="193" mass="22822">MLRHWRIGRKTHGSGVTGIDHSKAMLVHARQRAPRARFLWVDARSFTVEQPQHAILSTFDSLNHILDSSELEQVFHQVRQALVPRGIFYFDLNMHEGYLKRWKGSFHITEKDLVCVMDAHYDSERRLAYNDFTLFTPEDQGWKRSDFTLTQKAYYKEEVFRMLSSAGFRDIHAKTSEEVGFDSWGRMFFKCRK</sequence>
<gene>
    <name evidence="2" type="ORF">ACFQ4Y_00315</name>
</gene>
<evidence type="ECO:0000313" key="2">
    <source>
        <dbReference type="EMBL" id="MFD1425379.1"/>
    </source>
</evidence>